<dbReference type="GO" id="GO:0000981">
    <property type="term" value="F:DNA-binding transcription factor activity, RNA polymerase II-specific"/>
    <property type="evidence" value="ECO:0007669"/>
    <property type="project" value="TreeGrafter"/>
</dbReference>
<evidence type="ECO:0000256" key="3">
    <source>
        <dbReference type="ARBA" id="ARBA00023125"/>
    </source>
</evidence>
<comment type="subcellular location">
    <subcellularLocation>
        <location evidence="1">Nucleus</location>
    </subcellularLocation>
</comment>
<accession>J4I9M4</accession>
<feature type="region of interest" description="Disordered" evidence="6">
    <location>
        <begin position="696"/>
        <end position="717"/>
    </location>
</feature>
<organism evidence="8 9">
    <name type="scientific">Fibroporia radiculosa</name>
    <dbReference type="NCBI Taxonomy" id="599839"/>
    <lineage>
        <taxon>Eukaryota</taxon>
        <taxon>Fungi</taxon>
        <taxon>Dikarya</taxon>
        <taxon>Basidiomycota</taxon>
        <taxon>Agaricomycotina</taxon>
        <taxon>Agaricomycetes</taxon>
        <taxon>Polyporales</taxon>
        <taxon>Fibroporiaceae</taxon>
        <taxon>Fibroporia</taxon>
    </lineage>
</organism>
<dbReference type="InterPro" id="IPR007219">
    <property type="entry name" value="XnlR_reg_dom"/>
</dbReference>
<dbReference type="GO" id="GO:0006351">
    <property type="term" value="P:DNA-templated transcription"/>
    <property type="evidence" value="ECO:0007669"/>
    <property type="project" value="InterPro"/>
</dbReference>
<dbReference type="GeneID" id="24096327"/>
<dbReference type="PANTHER" id="PTHR31845">
    <property type="entry name" value="FINGER DOMAIN PROTEIN, PUTATIVE-RELATED"/>
    <property type="match status" value="1"/>
</dbReference>
<gene>
    <name evidence="8" type="ORF">FIBRA_03467</name>
</gene>
<keyword evidence="5" id="KW-0539">Nucleus</keyword>
<evidence type="ECO:0000256" key="5">
    <source>
        <dbReference type="ARBA" id="ARBA00023242"/>
    </source>
</evidence>
<evidence type="ECO:0000313" key="9">
    <source>
        <dbReference type="Proteomes" id="UP000006352"/>
    </source>
</evidence>
<keyword evidence="2" id="KW-0805">Transcription regulation</keyword>
<dbReference type="SMART" id="SM00906">
    <property type="entry name" value="Fungal_trans"/>
    <property type="match status" value="1"/>
</dbReference>
<feature type="compositionally biased region" description="Acidic residues" evidence="6">
    <location>
        <begin position="98"/>
        <end position="113"/>
    </location>
</feature>
<evidence type="ECO:0000256" key="6">
    <source>
        <dbReference type="SAM" id="MobiDB-lite"/>
    </source>
</evidence>
<feature type="region of interest" description="Disordered" evidence="6">
    <location>
        <begin position="97"/>
        <end position="137"/>
    </location>
</feature>
<evidence type="ECO:0000259" key="7">
    <source>
        <dbReference type="SMART" id="SM00906"/>
    </source>
</evidence>
<feature type="compositionally biased region" description="Low complexity" evidence="6">
    <location>
        <begin position="655"/>
        <end position="669"/>
    </location>
</feature>
<evidence type="ECO:0000256" key="1">
    <source>
        <dbReference type="ARBA" id="ARBA00004123"/>
    </source>
</evidence>
<keyword evidence="3" id="KW-0238">DNA-binding</keyword>
<feature type="region of interest" description="Disordered" evidence="6">
    <location>
        <begin position="174"/>
        <end position="195"/>
    </location>
</feature>
<keyword evidence="4" id="KW-0804">Transcription</keyword>
<feature type="region of interest" description="Disordered" evidence="6">
    <location>
        <begin position="1"/>
        <end position="44"/>
    </location>
</feature>
<dbReference type="PANTHER" id="PTHR31845:SF17">
    <property type="entry name" value="ZN(II)2CYS6 TRANSCRIPTION FACTOR (EUROFUNG)"/>
    <property type="match status" value="1"/>
</dbReference>
<dbReference type="OrthoDB" id="39175at2759"/>
<dbReference type="Proteomes" id="UP000006352">
    <property type="component" value="Unassembled WGS sequence"/>
</dbReference>
<evidence type="ECO:0000313" key="8">
    <source>
        <dbReference type="EMBL" id="CCM01416.1"/>
    </source>
</evidence>
<feature type="compositionally biased region" description="Polar residues" evidence="6">
    <location>
        <begin position="642"/>
        <end position="651"/>
    </location>
</feature>
<protein>
    <recommendedName>
        <fullName evidence="7">Xylanolytic transcriptional activator regulatory domain-containing protein</fullName>
    </recommendedName>
</protein>
<evidence type="ECO:0000256" key="2">
    <source>
        <dbReference type="ARBA" id="ARBA00023015"/>
    </source>
</evidence>
<dbReference type="RefSeq" id="XP_012180699.1">
    <property type="nucleotide sequence ID" value="XM_012325309.1"/>
</dbReference>
<dbReference type="InParanoid" id="J4I9M4"/>
<keyword evidence="9" id="KW-1185">Reference proteome</keyword>
<evidence type="ECO:0000256" key="4">
    <source>
        <dbReference type="ARBA" id="ARBA00023163"/>
    </source>
</evidence>
<dbReference type="Pfam" id="PF04082">
    <property type="entry name" value="Fungal_trans"/>
    <property type="match status" value="1"/>
</dbReference>
<feature type="region of interest" description="Disordered" evidence="6">
    <location>
        <begin position="623"/>
        <end position="680"/>
    </location>
</feature>
<proteinExistence type="predicted"/>
<name>J4I9M4_9APHY</name>
<reference evidence="8 9" key="1">
    <citation type="journal article" date="2012" name="Appl. Environ. Microbiol.">
        <title>Short-read sequencing for genomic analysis of the brown rot fungus Fibroporia radiculosa.</title>
        <authorList>
            <person name="Tang J.D."/>
            <person name="Perkins A.D."/>
            <person name="Sonstegard T.S."/>
            <person name="Schroeder S.G."/>
            <person name="Burgess S.C."/>
            <person name="Diehl S.V."/>
        </authorList>
    </citation>
    <scope>NUCLEOTIDE SEQUENCE [LARGE SCALE GENOMIC DNA]</scope>
    <source>
        <strain evidence="8 9">TFFH 294</strain>
    </source>
</reference>
<feature type="compositionally biased region" description="Low complexity" evidence="6">
    <location>
        <begin position="696"/>
        <end position="708"/>
    </location>
</feature>
<dbReference type="GO" id="GO:0008270">
    <property type="term" value="F:zinc ion binding"/>
    <property type="evidence" value="ECO:0007669"/>
    <property type="project" value="InterPro"/>
</dbReference>
<dbReference type="STRING" id="599839.J4I9M4"/>
<feature type="domain" description="Xylanolytic transcriptional activator regulatory" evidence="7">
    <location>
        <begin position="330"/>
        <end position="407"/>
    </location>
</feature>
<dbReference type="HOGENOM" id="CLU_004538_0_1_1"/>
<dbReference type="GO" id="GO:0000976">
    <property type="term" value="F:transcription cis-regulatory region binding"/>
    <property type="evidence" value="ECO:0007669"/>
    <property type="project" value="TreeGrafter"/>
</dbReference>
<dbReference type="GO" id="GO:0005634">
    <property type="term" value="C:nucleus"/>
    <property type="evidence" value="ECO:0007669"/>
    <property type="project" value="UniProtKB-SubCell"/>
</dbReference>
<dbReference type="InterPro" id="IPR051089">
    <property type="entry name" value="prtT"/>
</dbReference>
<dbReference type="EMBL" id="HE797031">
    <property type="protein sequence ID" value="CCM01416.1"/>
    <property type="molecule type" value="Genomic_DNA"/>
</dbReference>
<dbReference type="CDD" id="cd12148">
    <property type="entry name" value="fungal_TF_MHR"/>
    <property type="match status" value="1"/>
</dbReference>
<dbReference type="AlphaFoldDB" id="J4I9M4"/>
<sequence>MSKLEEANRKASRRTSASGAPRTELGESVLGAPLPAAFERGTSADVEDWITKARQSIEAFGEYITMGGPGATWDMLGDEGTDDNARSDSEYEIHVEDTDASDAEFSAEGDGESDSLFGELERGRSSSNGPLDGPETPMRRSYLAAAQKPVMLPNESVPLGLIADLSLYKARRRRSSRARSDIDPQDADNTAVGLANDDYFRPSPAPERPIVDEQQQPAILRNGIIKPDEAEKLFGIYYDYMNLSVSLLDPVLYTAQKTYWRSPFLFTVICAIASRHYAPRPELYEQAMKYARLAAGTTLIGGQKTIEAVQAYILLSLYPVPARRWEDDRGFIYLGLAIRVATDLKLHYATTPKPQNELHAREMLNRTRVWLNCFNLDRSTGSQYGQRAIIDNKDYVANHTEFWYEGSPYNLAGFDVHLCCYNAELKVMADFRGRIYSNPEHPTGLNKHIDLAQVCSETDDRLAHLWETWAPRVRKANTDGQSHFRTGLLKLAYSYARLTVLSVGFQHTFGKSSSTTEVPFLWRCYRAASDTVRAVVEEIGIPSQKIYLRHGPEAQSVFVTFASAFLIKLLQPRYHLSREQRVEIRTLVQRVIDLLGSPEVAVDDRHGPKLYSRFLQGLLDTPMARVDHSPPAPRRGSRHPSAVSSPSQPSGASLARQSQSPSSEASSPRPITPPPPPLTAEALSLDQYVQATSSASAAGPAGLLGPSTRQSTPSDIDASGFFSPPLFYDSELLQSMQSVFPDVILPGFNWMGAMQPETQVRHDQPVMGFAGGGPA</sequence>